<evidence type="ECO:0000259" key="2">
    <source>
        <dbReference type="Pfam" id="PF03629"/>
    </source>
</evidence>
<reference evidence="3 4" key="1">
    <citation type="submission" date="2016-11" db="EMBL/GenBank/DDBJ databases">
        <authorList>
            <person name="Jaros S."/>
            <person name="Januszkiewicz K."/>
            <person name="Wedrychowicz H."/>
        </authorList>
    </citation>
    <scope>NUCLEOTIDE SEQUENCE [LARGE SCALE GENOMIC DNA]</scope>
    <source>
        <strain evidence="3 4">DSM 19436</strain>
    </source>
</reference>
<dbReference type="InterPro" id="IPR005181">
    <property type="entry name" value="SASA"/>
</dbReference>
<evidence type="ECO:0000256" key="1">
    <source>
        <dbReference type="ARBA" id="ARBA00022801"/>
    </source>
</evidence>
<dbReference type="Gene3D" id="3.40.50.1110">
    <property type="entry name" value="SGNH hydrolase"/>
    <property type="match status" value="1"/>
</dbReference>
<keyword evidence="1" id="KW-0378">Hydrolase</keyword>
<dbReference type="InterPro" id="IPR036514">
    <property type="entry name" value="SGNH_hydro_sf"/>
</dbReference>
<dbReference type="Pfam" id="PF03629">
    <property type="entry name" value="SASA"/>
    <property type="match status" value="1"/>
</dbReference>
<organism evidence="3 4">
    <name type="scientific">Kaistia soli DSM 19436</name>
    <dbReference type="NCBI Taxonomy" id="1122133"/>
    <lineage>
        <taxon>Bacteria</taxon>
        <taxon>Pseudomonadati</taxon>
        <taxon>Pseudomonadota</taxon>
        <taxon>Alphaproteobacteria</taxon>
        <taxon>Hyphomicrobiales</taxon>
        <taxon>Kaistiaceae</taxon>
        <taxon>Kaistia</taxon>
    </lineage>
</organism>
<dbReference type="RefSeq" id="WP_073052080.1">
    <property type="nucleotide sequence ID" value="NZ_FQUP01000001.1"/>
</dbReference>
<dbReference type="STRING" id="1122133.SAMN02745157_1537"/>
<feature type="domain" description="Sialate O-acetylesterase" evidence="2">
    <location>
        <begin position="449"/>
        <end position="600"/>
    </location>
</feature>
<gene>
    <name evidence="3" type="ORF">SAMN02745157_1537</name>
</gene>
<dbReference type="SUPFAM" id="SSF52266">
    <property type="entry name" value="SGNH hydrolase"/>
    <property type="match status" value="1"/>
</dbReference>
<protein>
    <recommendedName>
        <fullName evidence="2">Sialate O-acetylesterase domain-containing protein</fullName>
    </recommendedName>
</protein>
<name>A0A1M4YJD5_9HYPH</name>
<evidence type="ECO:0000313" key="4">
    <source>
        <dbReference type="Proteomes" id="UP000184485"/>
    </source>
</evidence>
<sequence length="742" mass="75825">MATYPHGGASSVFRDFDQAGNPVSGVREPLKNDIRDLLAFYETLLNVLEGATGDAAAIAEILAAFANKADKGTDVATGARAGVAGANIASAATTDLGAATGDFAAITGTTTISSLGTAPAGIERTVYFTGVLTLTHSGTLVLPTGANITTAGGDVAVFRSHGGGAWRCVSFLRANGVSVGLNKAAAEVVIIGADDNQYVTSLGVKGALDARINPIDALLFWLDSRISPIEGGLAPMVDFTGSDDSIPFFVDDAYGLLLGVSKSTGLPLGSVLDKIVTDLRWKSAASEAVGAPLQNLLVYRGSSAVLPIIVDANYGLVLGVDTTTGVATGSMVSSFGSGGSSIVIPRTDRTGIISYGQSLSVGAQGQPPLSTSQPYSNLTFIDGPKAAVGTGTAASKPLVEDSLAEGAVGTGNRGETPCSGMANYAVQLAALENGVIPSDFVVFSSAPGQGGRTIAELSKGTSYYDRLIGHVTAAKALATAAGKSYSVPVIGWIQGETDCDNATSRAAYLASLLQLVSDLNTDIRPITGQSSAVHLVIYQTSYKAVTSSAAIALAQMDAVAQSSHIHFGTPIYDLAFNAGDQTHLDNISYLRLGRRLGRAAKQLVIDQRVPDCVWPVSATAKGTALHLAMRAPTPLAIDTTNLAAATNNGFKVIDDTGTLALSGIAVDGAAGVNFTLNRALGANPKIRYALDYLGSGLHILGGASGNLRDTTAGTAKISGTDYPLWHVAPAFELPITVLDAST</sequence>
<dbReference type="OrthoDB" id="8421934at2"/>
<proteinExistence type="predicted"/>
<accession>A0A1M4YJD5</accession>
<dbReference type="EMBL" id="FQUP01000001">
    <property type="protein sequence ID" value="SHF05841.1"/>
    <property type="molecule type" value="Genomic_DNA"/>
</dbReference>
<dbReference type="Proteomes" id="UP000184485">
    <property type="component" value="Unassembled WGS sequence"/>
</dbReference>
<keyword evidence="4" id="KW-1185">Reference proteome</keyword>
<dbReference type="AlphaFoldDB" id="A0A1M4YJD5"/>
<dbReference type="GO" id="GO:0016788">
    <property type="term" value="F:hydrolase activity, acting on ester bonds"/>
    <property type="evidence" value="ECO:0007669"/>
    <property type="project" value="UniProtKB-ARBA"/>
</dbReference>
<evidence type="ECO:0000313" key="3">
    <source>
        <dbReference type="EMBL" id="SHF05841.1"/>
    </source>
</evidence>